<organism evidence="1 2">
    <name type="scientific">Streptomyces zinciresistens K42</name>
    <dbReference type="NCBI Taxonomy" id="700597"/>
    <lineage>
        <taxon>Bacteria</taxon>
        <taxon>Bacillati</taxon>
        <taxon>Actinomycetota</taxon>
        <taxon>Actinomycetes</taxon>
        <taxon>Kitasatosporales</taxon>
        <taxon>Streptomycetaceae</taxon>
        <taxon>Streptomyces</taxon>
    </lineage>
</organism>
<dbReference type="AlphaFoldDB" id="G2GEW5"/>
<sequence>MSGHGHSQGTGTPASGQHRWRLAVSFTIISTDLHLWTLTSGMHVATAHLVTSDGYDGQAVLDRAGELLREGHGFAHGTLRVEATGRTGCDRVGW</sequence>
<dbReference type="PATRIC" id="fig|700597.3.peg.3971"/>
<gene>
    <name evidence="1" type="ORF">SZN_20242</name>
</gene>
<dbReference type="RefSeq" id="WP_007497883.1">
    <property type="nucleotide sequence ID" value="NZ_AGBF01000072.1"/>
</dbReference>
<reference evidence="1 2" key="1">
    <citation type="submission" date="2011-08" db="EMBL/GenBank/DDBJ databases">
        <authorList>
            <person name="Lin Y."/>
            <person name="Hao X."/>
            <person name="Johnstone L."/>
            <person name="Miller S.J."/>
            <person name="Wei G."/>
            <person name="Rensing C."/>
        </authorList>
    </citation>
    <scope>NUCLEOTIDE SEQUENCE [LARGE SCALE GENOMIC DNA]</scope>
    <source>
        <strain evidence="1 2">K42</strain>
    </source>
</reference>
<accession>G2GEW5</accession>
<evidence type="ECO:0000313" key="2">
    <source>
        <dbReference type="Proteomes" id="UP000004217"/>
    </source>
</evidence>
<dbReference type="Proteomes" id="UP000004217">
    <property type="component" value="Unassembled WGS sequence"/>
</dbReference>
<keyword evidence="2" id="KW-1185">Reference proteome</keyword>
<dbReference type="EMBL" id="AGBF01000072">
    <property type="protein sequence ID" value="EGX57974.1"/>
    <property type="molecule type" value="Genomic_DNA"/>
</dbReference>
<evidence type="ECO:0000313" key="1">
    <source>
        <dbReference type="EMBL" id="EGX57974.1"/>
    </source>
</evidence>
<name>G2GEW5_9ACTN</name>
<comment type="caution">
    <text evidence="1">The sequence shown here is derived from an EMBL/GenBank/DDBJ whole genome shotgun (WGS) entry which is preliminary data.</text>
</comment>
<protein>
    <submittedName>
        <fullName evidence="1">CDF family cobalt/cadmium/zinc transporter</fullName>
    </submittedName>
</protein>
<proteinExistence type="predicted"/>